<gene>
    <name evidence="4" type="ORF">BDN71DRAFT_1388018</name>
</gene>
<evidence type="ECO:0000313" key="4">
    <source>
        <dbReference type="EMBL" id="KAF9497222.1"/>
    </source>
</evidence>
<dbReference type="Gene3D" id="1.25.40.10">
    <property type="entry name" value="Tetratricopeptide repeat domain"/>
    <property type="match status" value="5"/>
</dbReference>
<dbReference type="PANTHER" id="PTHR15704">
    <property type="entry name" value="SUPERKILLER 3 PROTEIN-RELATED"/>
    <property type="match status" value="1"/>
</dbReference>
<dbReference type="InterPro" id="IPR039226">
    <property type="entry name" value="Ski3/TTC37"/>
</dbReference>
<dbReference type="EMBL" id="MU154545">
    <property type="protein sequence ID" value="KAF9497222.1"/>
    <property type="molecule type" value="Genomic_DNA"/>
</dbReference>
<reference evidence="4" key="1">
    <citation type="submission" date="2020-11" db="EMBL/GenBank/DDBJ databases">
        <authorList>
            <consortium name="DOE Joint Genome Institute"/>
            <person name="Ahrendt S."/>
            <person name="Riley R."/>
            <person name="Andreopoulos W."/>
            <person name="Labutti K."/>
            <person name="Pangilinan J."/>
            <person name="Ruiz-Duenas F.J."/>
            <person name="Barrasa J.M."/>
            <person name="Sanchez-Garcia M."/>
            <person name="Camarero S."/>
            <person name="Miyauchi S."/>
            <person name="Serrano A."/>
            <person name="Linde D."/>
            <person name="Babiker R."/>
            <person name="Drula E."/>
            <person name="Ayuso-Fernandez I."/>
            <person name="Pacheco R."/>
            <person name="Padilla G."/>
            <person name="Ferreira P."/>
            <person name="Barriuso J."/>
            <person name="Kellner H."/>
            <person name="Castanera R."/>
            <person name="Alfaro M."/>
            <person name="Ramirez L."/>
            <person name="Pisabarro A.G."/>
            <person name="Kuo A."/>
            <person name="Tritt A."/>
            <person name="Lipzen A."/>
            <person name="He G."/>
            <person name="Yan M."/>
            <person name="Ng V."/>
            <person name="Cullen D."/>
            <person name="Martin F."/>
            <person name="Rosso M.-N."/>
            <person name="Henrissat B."/>
            <person name="Hibbett D."/>
            <person name="Martinez A.T."/>
            <person name="Grigoriev I.V."/>
        </authorList>
    </citation>
    <scope>NUCLEOTIDE SEQUENCE</scope>
    <source>
        <strain evidence="4">ATCC 90797</strain>
    </source>
</reference>
<sequence length="1404" mass="154463">MSITKVKLKAAREALSRQDYPTARDAAQQVLEYEPNDYHAHVFLGLASLELADFVACEQAYKKAIELKPEVTLAWQGLTKFCERTERWDDCVVSLEKQAILYQFDAAKCAEAIQKLIEIRRNHGTRVQLAQALKLLLHGSPIFEALSDLPLPDHTKPSPITSMQDAIHNTLPVLQELVTLYEDEEQEVIKKEIAKRRTRLGAPSLDQLAREVKYAVLSKSELPTLYDEVAAHPNASEDVRRAAEGKLLRYRLELLESLAGSANPGLREKVWTALDESIKGVVLLGIPDEVAWGLHFQWADSQSIEGYNIALLQQYATLFSSSKLSQVFAGYLSYSKIGTSVEETQKSGEVTIDSALNTIFEGQEATNEFTIACRILAEVYSKEKDFPSAVKMAKQGMHILQQQEALYGLNLRGTVLGFYSILGTSLVGISPLRYRTKSLSLLSDVLQQMPDDIPCLLAKARVLQAIGNWEDTTVTLEHAVKCTPPESPLHLLVQEESAWSRFHVSRNITELTTLESVLSSYKSQQSDERARCSWRIAECYRTLGDDYSADAYRFYIASLKASSTFAPAFTSLGIHYLIASEPPDRARALKCFQKAFELDSRETYAAEQLATGFANEGAWSLVEVVARRTIQGNNVEVDLPGFEAEDDDPHSTLTWAWKAVGAVELTNKKYSTAITAFQKVLRSQPLDDSSWLFLGETYQKAGRFTAALNAFTRAQELAPNSWIPSYNIGLLKRQTSEYVESIVCLQSILDLRPTEFGVLVAQAQACLELGCSEFNSGIFARATTTFIEGIRAALLATTTDAAGLRGPSWKLIGDALVMLARTSIVPSPSIITPIFADLVSKLPSNSTDRLRGVYSYLGAGVISFVHTTELAVAVYSHRVSLDHSETSVSASAHFDLATSLICWLKESPGRNGAEVAKEFISTSILQALRLDPTNDLYWVTFGNHAFSDQPKVAQHAFIKALEINPKSATTWTTLGLLYLHHGDMELAGEALRKAQVLDPDYRLAWVAQALMEESSSNFARSSALIEHSLGMKLNSACSDLWYASKAYASQNASHDGSSDALLPAFFALGRYVVQNPKDAYGLHLYGLLCERLGHLTEAVSSLNRAIAILEMAYEESESQEVETQFATASGNLARIKLALSDYQGAIDAYSNALGLLSEEDNSPTTLLLRFQSSLGSALAHFKLGDLTSTMSSIETAIQSAGDDLRLRGLVNVLHSQILWKSGDEYREHAISGLLEHVAEDVENLRVMQTLVTMGILTEDESLIDAAISEIINLPLDKRQLLDPRGHINYLLIQNQLGQNNTAGAILTAQRAVKVEPTNDTMRQNMASLEVQNKSFGTALSMLAGVRDVTDNAAYSADSFTLHAAASALSRSGGHSMAQKAVMLAPWKLQPWLALAYIRSLGESG</sequence>
<keyword evidence="2 3" id="KW-0802">TPR repeat</keyword>
<protein>
    <submittedName>
        <fullName evidence="4">TPR-like protein</fullName>
    </submittedName>
</protein>
<organism evidence="4 5">
    <name type="scientific">Pleurotus eryngii</name>
    <name type="common">Boletus of the steppes</name>
    <dbReference type="NCBI Taxonomy" id="5323"/>
    <lineage>
        <taxon>Eukaryota</taxon>
        <taxon>Fungi</taxon>
        <taxon>Dikarya</taxon>
        <taxon>Basidiomycota</taxon>
        <taxon>Agaricomycotina</taxon>
        <taxon>Agaricomycetes</taxon>
        <taxon>Agaricomycetidae</taxon>
        <taxon>Agaricales</taxon>
        <taxon>Pleurotineae</taxon>
        <taxon>Pleurotaceae</taxon>
        <taxon>Pleurotus</taxon>
    </lineage>
</organism>
<keyword evidence="1" id="KW-0677">Repeat</keyword>
<comment type="caution">
    <text evidence="4">The sequence shown here is derived from an EMBL/GenBank/DDBJ whole genome shotgun (WGS) entry which is preliminary data.</text>
</comment>
<dbReference type="OrthoDB" id="421075at2759"/>
<dbReference type="InterPro" id="IPR019734">
    <property type="entry name" value="TPR_rpt"/>
</dbReference>
<dbReference type="PANTHER" id="PTHR15704:SF7">
    <property type="entry name" value="SUPERKILLER COMPLEX PROTEIN 3"/>
    <property type="match status" value="1"/>
</dbReference>
<dbReference type="PROSITE" id="PS50005">
    <property type="entry name" value="TPR"/>
    <property type="match status" value="3"/>
</dbReference>
<dbReference type="GO" id="GO:0006401">
    <property type="term" value="P:RNA catabolic process"/>
    <property type="evidence" value="ECO:0007669"/>
    <property type="project" value="InterPro"/>
</dbReference>
<accession>A0A9P6A198</accession>
<proteinExistence type="predicted"/>
<keyword evidence="5" id="KW-1185">Reference proteome</keyword>
<feature type="repeat" description="TPR" evidence="3">
    <location>
        <begin position="654"/>
        <end position="687"/>
    </location>
</feature>
<evidence type="ECO:0000256" key="3">
    <source>
        <dbReference type="PROSITE-ProRule" id="PRU00339"/>
    </source>
</evidence>
<dbReference type="GO" id="GO:0055087">
    <property type="term" value="C:Ski complex"/>
    <property type="evidence" value="ECO:0007669"/>
    <property type="project" value="InterPro"/>
</dbReference>
<dbReference type="Pfam" id="PF13432">
    <property type="entry name" value="TPR_16"/>
    <property type="match status" value="3"/>
</dbReference>
<name>A0A9P6A198_PLEER</name>
<dbReference type="SMART" id="SM00028">
    <property type="entry name" value="TPR"/>
    <property type="match status" value="12"/>
</dbReference>
<evidence type="ECO:0000313" key="5">
    <source>
        <dbReference type="Proteomes" id="UP000807025"/>
    </source>
</evidence>
<dbReference type="InterPro" id="IPR011990">
    <property type="entry name" value="TPR-like_helical_dom_sf"/>
</dbReference>
<dbReference type="Proteomes" id="UP000807025">
    <property type="component" value="Unassembled WGS sequence"/>
</dbReference>
<evidence type="ECO:0000256" key="2">
    <source>
        <dbReference type="ARBA" id="ARBA00022803"/>
    </source>
</evidence>
<evidence type="ECO:0000256" key="1">
    <source>
        <dbReference type="ARBA" id="ARBA00022737"/>
    </source>
</evidence>
<feature type="repeat" description="TPR" evidence="3">
    <location>
        <begin position="688"/>
        <end position="721"/>
    </location>
</feature>
<dbReference type="InterPro" id="IPR040962">
    <property type="entry name" value="TPR_22"/>
</dbReference>
<dbReference type="SUPFAM" id="SSF48452">
    <property type="entry name" value="TPR-like"/>
    <property type="match status" value="3"/>
</dbReference>
<dbReference type="Pfam" id="PF18833">
    <property type="entry name" value="TPR_22"/>
    <property type="match status" value="1"/>
</dbReference>
<feature type="repeat" description="TPR" evidence="3">
    <location>
        <begin position="968"/>
        <end position="1001"/>
    </location>
</feature>